<dbReference type="STRING" id="1429083.GCA_001885685_01514"/>
<comment type="similarity">
    <text evidence="1">Belongs to the LysR transcriptional regulatory family.</text>
</comment>
<dbReference type="Pfam" id="PF03466">
    <property type="entry name" value="LysR_substrate"/>
    <property type="match status" value="1"/>
</dbReference>
<dbReference type="SUPFAM" id="SSF53850">
    <property type="entry name" value="Periplasmic binding protein-like II"/>
    <property type="match status" value="1"/>
</dbReference>
<dbReference type="Gene3D" id="3.40.190.10">
    <property type="entry name" value="Periplasmic binding protein-like II"/>
    <property type="match status" value="2"/>
</dbReference>
<protein>
    <submittedName>
        <fullName evidence="6">LysR family transcriptional regulator, glycine cleavage system transcriptional activator</fullName>
    </submittedName>
</protein>
<name>A0A1H7LTJ2_9GAMM</name>
<keyword evidence="4" id="KW-0804">Transcription</keyword>
<dbReference type="InterPro" id="IPR005119">
    <property type="entry name" value="LysR_subst-bd"/>
</dbReference>
<dbReference type="Pfam" id="PF00126">
    <property type="entry name" value="HTH_1"/>
    <property type="match status" value="1"/>
</dbReference>
<dbReference type="PROSITE" id="PS50931">
    <property type="entry name" value="HTH_LYSR"/>
    <property type="match status" value="1"/>
</dbReference>
<feature type="domain" description="HTH lysR-type" evidence="5">
    <location>
        <begin position="6"/>
        <end position="63"/>
    </location>
</feature>
<reference evidence="6 7" key="1">
    <citation type="submission" date="2016-10" db="EMBL/GenBank/DDBJ databases">
        <authorList>
            <person name="de Groot N.N."/>
        </authorList>
    </citation>
    <scope>NUCLEOTIDE SEQUENCE [LARGE SCALE GENOMIC DNA]</scope>
    <source>
        <strain evidence="6 7">JCM 19513</strain>
    </source>
</reference>
<evidence type="ECO:0000256" key="1">
    <source>
        <dbReference type="ARBA" id="ARBA00009437"/>
    </source>
</evidence>
<dbReference type="RefSeq" id="WP_074867225.1">
    <property type="nucleotide sequence ID" value="NZ_FOAS01000007.1"/>
</dbReference>
<evidence type="ECO:0000313" key="7">
    <source>
        <dbReference type="Proteomes" id="UP000185766"/>
    </source>
</evidence>
<dbReference type="PANTHER" id="PTHR30537:SF74">
    <property type="entry name" value="HTH-TYPE TRANSCRIPTIONAL REGULATOR TRPI"/>
    <property type="match status" value="1"/>
</dbReference>
<dbReference type="EMBL" id="FOAS01000007">
    <property type="protein sequence ID" value="SEL02246.1"/>
    <property type="molecule type" value="Genomic_DNA"/>
</dbReference>
<dbReference type="InterPro" id="IPR036388">
    <property type="entry name" value="WH-like_DNA-bd_sf"/>
</dbReference>
<evidence type="ECO:0000259" key="5">
    <source>
        <dbReference type="PROSITE" id="PS50931"/>
    </source>
</evidence>
<accession>A0A1H7LTJ2</accession>
<evidence type="ECO:0000313" key="6">
    <source>
        <dbReference type="EMBL" id="SEL02246.1"/>
    </source>
</evidence>
<dbReference type="PANTHER" id="PTHR30537">
    <property type="entry name" value="HTH-TYPE TRANSCRIPTIONAL REGULATOR"/>
    <property type="match status" value="1"/>
</dbReference>
<dbReference type="AlphaFoldDB" id="A0A1H7LTJ2"/>
<dbReference type="SUPFAM" id="SSF46785">
    <property type="entry name" value="Winged helix' DNA-binding domain"/>
    <property type="match status" value="1"/>
</dbReference>
<sequence>MLKHWPAINALRGFEAAARLGSFHRAAEELHLTQSAISQQIRQLEEQLQQPLFHRQGRSISLSDAGADLYATVDELLLNLAAGIHRLEQYRKPNQLIVNTSPALARHVLLPHLAVFRAEHSEIDVWLYTSDSVPDMASQEIDLCLRDELSEQAHCHYQALFSDALLPLRSAQAPSHTRLYGEGLYDWSRWHALGKTQPPTDCQGFNFSDPGVLLDAAAQGLGEALGSWLLSSTLREQGILHATGLAIPGSRWGYLVHQSSQGRWQTQAFCQWLEDLFSQLPPAPLGEHAR</sequence>
<dbReference type="InterPro" id="IPR036390">
    <property type="entry name" value="WH_DNA-bd_sf"/>
</dbReference>
<dbReference type="FunFam" id="1.10.10.10:FF:000001">
    <property type="entry name" value="LysR family transcriptional regulator"/>
    <property type="match status" value="1"/>
</dbReference>
<gene>
    <name evidence="6" type="ORF">SAMN05216214_107121</name>
</gene>
<dbReference type="Proteomes" id="UP000185766">
    <property type="component" value="Unassembled WGS sequence"/>
</dbReference>
<keyword evidence="3" id="KW-0238">DNA-binding</keyword>
<keyword evidence="2" id="KW-0805">Transcription regulation</keyword>
<dbReference type="InterPro" id="IPR058163">
    <property type="entry name" value="LysR-type_TF_proteobact-type"/>
</dbReference>
<evidence type="ECO:0000256" key="2">
    <source>
        <dbReference type="ARBA" id="ARBA00023015"/>
    </source>
</evidence>
<dbReference type="InterPro" id="IPR000847">
    <property type="entry name" value="LysR_HTH_N"/>
</dbReference>
<keyword evidence="7" id="KW-1185">Reference proteome</keyword>
<evidence type="ECO:0000256" key="4">
    <source>
        <dbReference type="ARBA" id="ARBA00023163"/>
    </source>
</evidence>
<dbReference type="Gene3D" id="1.10.10.10">
    <property type="entry name" value="Winged helix-like DNA-binding domain superfamily/Winged helix DNA-binding domain"/>
    <property type="match status" value="1"/>
</dbReference>
<proteinExistence type="inferred from homology"/>
<dbReference type="GO" id="GO:0006351">
    <property type="term" value="P:DNA-templated transcription"/>
    <property type="evidence" value="ECO:0007669"/>
    <property type="project" value="TreeGrafter"/>
</dbReference>
<dbReference type="PRINTS" id="PR00039">
    <property type="entry name" value="HTHLYSR"/>
</dbReference>
<dbReference type="GO" id="GO:0003700">
    <property type="term" value="F:DNA-binding transcription factor activity"/>
    <property type="evidence" value="ECO:0007669"/>
    <property type="project" value="InterPro"/>
</dbReference>
<dbReference type="GO" id="GO:0043565">
    <property type="term" value="F:sequence-specific DNA binding"/>
    <property type="evidence" value="ECO:0007669"/>
    <property type="project" value="TreeGrafter"/>
</dbReference>
<organism evidence="6 7">
    <name type="scientific">Atopomonas hussainii</name>
    <dbReference type="NCBI Taxonomy" id="1429083"/>
    <lineage>
        <taxon>Bacteria</taxon>
        <taxon>Pseudomonadati</taxon>
        <taxon>Pseudomonadota</taxon>
        <taxon>Gammaproteobacteria</taxon>
        <taxon>Pseudomonadales</taxon>
        <taxon>Pseudomonadaceae</taxon>
        <taxon>Atopomonas</taxon>
    </lineage>
</organism>
<evidence type="ECO:0000256" key="3">
    <source>
        <dbReference type="ARBA" id="ARBA00023125"/>
    </source>
</evidence>